<organism evidence="1 2">
    <name type="scientific">Trifolium medium</name>
    <dbReference type="NCBI Taxonomy" id="97028"/>
    <lineage>
        <taxon>Eukaryota</taxon>
        <taxon>Viridiplantae</taxon>
        <taxon>Streptophyta</taxon>
        <taxon>Embryophyta</taxon>
        <taxon>Tracheophyta</taxon>
        <taxon>Spermatophyta</taxon>
        <taxon>Magnoliopsida</taxon>
        <taxon>eudicotyledons</taxon>
        <taxon>Gunneridae</taxon>
        <taxon>Pentapetalae</taxon>
        <taxon>rosids</taxon>
        <taxon>fabids</taxon>
        <taxon>Fabales</taxon>
        <taxon>Fabaceae</taxon>
        <taxon>Papilionoideae</taxon>
        <taxon>50 kb inversion clade</taxon>
        <taxon>NPAAA clade</taxon>
        <taxon>Hologalegina</taxon>
        <taxon>IRL clade</taxon>
        <taxon>Trifolieae</taxon>
        <taxon>Trifolium</taxon>
    </lineage>
</organism>
<proteinExistence type="predicted"/>
<evidence type="ECO:0000313" key="1">
    <source>
        <dbReference type="EMBL" id="MCI70399.1"/>
    </source>
</evidence>
<evidence type="ECO:0000313" key="2">
    <source>
        <dbReference type="Proteomes" id="UP000265520"/>
    </source>
</evidence>
<dbReference type="EMBL" id="LXQA010775244">
    <property type="protein sequence ID" value="MCI70399.1"/>
    <property type="molecule type" value="Genomic_DNA"/>
</dbReference>
<sequence>MRVLLLVVTREEAWSRTYRSSIALARLVLVGLEYDFMPYFAAKYFEEAVFDDYGLGLKKHG</sequence>
<keyword evidence="2" id="KW-1185">Reference proteome</keyword>
<accession>A0A392UA64</accession>
<dbReference type="Proteomes" id="UP000265520">
    <property type="component" value="Unassembled WGS sequence"/>
</dbReference>
<protein>
    <submittedName>
        <fullName evidence="1">Uncharacterized protein</fullName>
    </submittedName>
</protein>
<dbReference type="AlphaFoldDB" id="A0A392UA64"/>
<name>A0A392UA64_9FABA</name>
<reference evidence="1 2" key="1">
    <citation type="journal article" date="2018" name="Front. Plant Sci.">
        <title>Red Clover (Trifolium pratense) and Zigzag Clover (T. medium) - A Picture of Genomic Similarities and Differences.</title>
        <authorList>
            <person name="Dluhosova J."/>
            <person name="Istvanek J."/>
            <person name="Nedelnik J."/>
            <person name="Repkova J."/>
        </authorList>
    </citation>
    <scope>NUCLEOTIDE SEQUENCE [LARGE SCALE GENOMIC DNA]</scope>
    <source>
        <strain evidence="2">cv. 10/8</strain>
        <tissue evidence="1">Leaf</tissue>
    </source>
</reference>
<comment type="caution">
    <text evidence="1">The sequence shown here is derived from an EMBL/GenBank/DDBJ whole genome shotgun (WGS) entry which is preliminary data.</text>
</comment>